<keyword evidence="1" id="KW-1133">Transmembrane helix</keyword>
<keyword evidence="3" id="KW-1185">Reference proteome</keyword>
<name>A0A1W2DTK9_9FIRM</name>
<accession>A0A1W2DTK9</accession>
<protein>
    <recommendedName>
        <fullName evidence="4">Virus attachment protein p12 family protein</fullName>
    </recommendedName>
</protein>
<reference evidence="2 3" key="1">
    <citation type="submission" date="2017-04" db="EMBL/GenBank/DDBJ databases">
        <authorList>
            <person name="Afonso C.L."/>
            <person name="Miller P.J."/>
            <person name="Scott M.A."/>
            <person name="Spackman E."/>
            <person name="Goraichik I."/>
            <person name="Dimitrov K.M."/>
            <person name="Suarez D.L."/>
            <person name="Swayne D.E."/>
        </authorList>
    </citation>
    <scope>NUCLEOTIDE SEQUENCE [LARGE SCALE GENOMIC DNA]</scope>
    <source>
        <strain evidence="2 3">DSM 5090</strain>
    </source>
</reference>
<proteinExistence type="predicted"/>
<keyword evidence="1" id="KW-0812">Transmembrane</keyword>
<evidence type="ECO:0008006" key="4">
    <source>
        <dbReference type="Google" id="ProtNLM"/>
    </source>
</evidence>
<evidence type="ECO:0000256" key="1">
    <source>
        <dbReference type="SAM" id="Phobius"/>
    </source>
</evidence>
<gene>
    <name evidence="2" type="ORF">SAMN04488500_11833</name>
</gene>
<dbReference type="Proteomes" id="UP000192738">
    <property type="component" value="Unassembled WGS sequence"/>
</dbReference>
<dbReference type="EMBL" id="FWXI01000018">
    <property type="protein sequence ID" value="SMD00781.1"/>
    <property type="molecule type" value="Genomic_DNA"/>
</dbReference>
<dbReference type="STRING" id="112901.SAMN04488500_11833"/>
<sequence length="46" mass="4954">MDTMAVFIVGLVAVGYIGKIIWRELHGETECHCSGGCGSSCHKQTK</sequence>
<keyword evidence="1" id="KW-0472">Membrane</keyword>
<dbReference type="RefSeq" id="WP_176215580.1">
    <property type="nucleotide sequence ID" value="NZ_CP155572.1"/>
</dbReference>
<organism evidence="2 3">
    <name type="scientific">Sporomusa malonica</name>
    <dbReference type="NCBI Taxonomy" id="112901"/>
    <lineage>
        <taxon>Bacteria</taxon>
        <taxon>Bacillati</taxon>
        <taxon>Bacillota</taxon>
        <taxon>Negativicutes</taxon>
        <taxon>Selenomonadales</taxon>
        <taxon>Sporomusaceae</taxon>
        <taxon>Sporomusa</taxon>
    </lineage>
</organism>
<feature type="transmembrane region" description="Helical" evidence="1">
    <location>
        <begin position="6"/>
        <end position="22"/>
    </location>
</feature>
<dbReference type="AlphaFoldDB" id="A0A1W2DTK9"/>
<evidence type="ECO:0000313" key="3">
    <source>
        <dbReference type="Proteomes" id="UP000192738"/>
    </source>
</evidence>
<dbReference type="Pfam" id="PF12669">
    <property type="entry name" value="FeoB_associated"/>
    <property type="match status" value="1"/>
</dbReference>
<evidence type="ECO:0000313" key="2">
    <source>
        <dbReference type="EMBL" id="SMD00781.1"/>
    </source>
</evidence>